<feature type="transmembrane region" description="Helical" evidence="2">
    <location>
        <begin position="301"/>
        <end position="321"/>
    </location>
</feature>
<proteinExistence type="predicted"/>
<accession>A0A1H1PGA7</accession>
<organism evidence="3 4">
    <name type="scientific">Friedmanniella luteola</name>
    <dbReference type="NCBI Taxonomy" id="546871"/>
    <lineage>
        <taxon>Bacteria</taxon>
        <taxon>Bacillati</taxon>
        <taxon>Actinomycetota</taxon>
        <taxon>Actinomycetes</taxon>
        <taxon>Propionibacteriales</taxon>
        <taxon>Nocardioidaceae</taxon>
        <taxon>Friedmanniella</taxon>
    </lineage>
</organism>
<feature type="compositionally biased region" description="Basic and acidic residues" evidence="1">
    <location>
        <begin position="421"/>
        <end position="434"/>
    </location>
</feature>
<reference evidence="3 4" key="1">
    <citation type="submission" date="2016-10" db="EMBL/GenBank/DDBJ databases">
        <authorList>
            <person name="de Groot N.N."/>
        </authorList>
    </citation>
    <scope>NUCLEOTIDE SEQUENCE [LARGE SCALE GENOMIC DNA]</scope>
    <source>
        <strain evidence="3 4">DSM 21741</strain>
    </source>
</reference>
<feature type="transmembrane region" description="Helical" evidence="2">
    <location>
        <begin position="116"/>
        <end position="138"/>
    </location>
</feature>
<keyword evidence="4" id="KW-1185">Reference proteome</keyword>
<dbReference type="EMBL" id="LT629749">
    <property type="protein sequence ID" value="SDS10110.1"/>
    <property type="molecule type" value="Genomic_DNA"/>
</dbReference>
<evidence type="ECO:0000256" key="2">
    <source>
        <dbReference type="SAM" id="Phobius"/>
    </source>
</evidence>
<feature type="transmembrane region" description="Helical" evidence="2">
    <location>
        <begin position="86"/>
        <end position="104"/>
    </location>
</feature>
<feature type="transmembrane region" description="Helical" evidence="2">
    <location>
        <begin position="197"/>
        <end position="217"/>
    </location>
</feature>
<feature type="transmembrane region" description="Helical" evidence="2">
    <location>
        <begin position="275"/>
        <end position="295"/>
    </location>
</feature>
<keyword evidence="2" id="KW-0472">Membrane</keyword>
<feature type="transmembrane region" description="Helical" evidence="2">
    <location>
        <begin position="229"/>
        <end position="254"/>
    </location>
</feature>
<dbReference type="RefSeq" id="WP_091410834.1">
    <property type="nucleotide sequence ID" value="NZ_LT629749.1"/>
</dbReference>
<keyword evidence="2" id="KW-0812">Transmembrane</keyword>
<dbReference type="Pfam" id="PF13367">
    <property type="entry name" value="PrsW-protease"/>
    <property type="match status" value="1"/>
</dbReference>
<protein>
    <submittedName>
        <fullName evidence="3">Membrane proteinase PrsW, cleaves anti-sigma factor RsiW, M82 family</fullName>
    </submittedName>
</protein>
<gene>
    <name evidence="3" type="ORF">SAMN04488543_1073</name>
</gene>
<name>A0A1H1PGA7_9ACTN</name>
<evidence type="ECO:0000313" key="4">
    <source>
        <dbReference type="Proteomes" id="UP000199092"/>
    </source>
</evidence>
<dbReference type="Proteomes" id="UP000199092">
    <property type="component" value="Chromosome I"/>
</dbReference>
<evidence type="ECO:0000313" key="3">
    <source>
        <dbReference type="EMBL" id="SDS10110.1"/>
    </source>
</evidence>
<feature type="region of interest" description="Disordered" evidence="1">
    <location>
        <begin position="380"/>
        <end position="434"/>
    </location>
</feature>
<dbReference type="STRING" id="546871.SAMN04488543_1073"/>
<dbReference type="OrthoDB" id="3722165at2"/>
<sequence length="434" mass="45312">MGCPRCGAALPDVAHFCHVCGLDERSGDSGRRHSFAVKPDEPVASFALISSIMPRGAGQRPQTYRLALTVALAVALVAALFGAMPIAVLVAAFAIPVVYVVYLYDVNLWEDEPLPVTALAFLLTGGLALVFTVLWTFLRGPVPLAPTGLDGTVGAAPRLGTFVLVALLVPVVGELIRQVGPVMLASRPRFDDLMDGLTFGVVSGVAYACFDTLVRHWDLLTGGLQDQNAGLWASLVFLEGFVKPLVMGSATGLACAEFSGLGRGYDGFTPRYVRAVVLAVLANIAYQAGTYLFSFAGSPTLGVLLGVLWGLLILGVLILRLRTVLHVGLMEAALERSARERGVGETGELAFCARCEMPLQEHAAFCTACGTAVRVQAKPERTGASEPALTGAGGAAGGVGPDGSVSRTPLAGPPPPTGDTTEVRARVEDEEGRA</sequence>
<dbReference type="GO" id="GO:0008233">
    <property type="term" value="F:peptidase activity"/>
    <property type="evidence" value="ECO:0007669"/>
    <property type="project" value="InterPro"/>
</dbReference>
<feature type="transmembrane region" description="Helical" evidence="2">
    <location>
        <begin position="158"/>
        <end position="176"/>
    </location>
</feature>
<dbReference type="AlphaFoldDB" id="A0A1H1PGA7"/>
<feature type="compositionally biased region" description="Gly residues" evidence="1">
    <location>
        <begin position="391"/>
        <end position="401"/>
    </location>
</feature>
<keyword evidence="2" id="KW-1133">Transmembrane helix</keyword>
<evidence type="ECO:0000256" key="1">
    <source>
        <dbReference type="SAM" id="MobiDB-lite"/>
    </source>
</evidence>
<dbReference type="InterPro" id="IPR026898">
    <property type="entry name" value="PrsW"/>
</dbReference>